<dbReference type="EMBL" id="JACBKA010000005">
    <property type="protein sequence ID" value="NYA27002.1"/>
    <property type="molecule type" value="Genomic_DNA"/>
</dbReference>
<organism evidence="2 3">
    <name type="scientific">Haemophilus haemolyticus</name>
    <dbReference type="NCBI Taxonomy" id="726"/>
    <lineage>
        <taxon>Bacteria</taxon>
        <taxon>Pseudomonadati</taxon>
        <taxon>Pseudomonadota</taxon>
        <taxon>Gammaproteobacteria</taxon>
        <taxon>Pasteurellales</taxon>
        <taxon>Pasteurellaceae</taxon>
        <taxon>Haemophilus</taxon>
    </lineage>
</organism>
<feature type="signal peptide" evidence="1">
    <location>
        <begin position="1"/>
        <end position="18"/>
    </location>
</feature>
<proteinExistence type="predicted"/>
<evidence type="ECO:0000313" key="2">
    <source>
        <dbReference type="EMBL" id="NYA27002.1"/>
    </source>
</evidence>
<dbReference type="RefSeq" id="WP_179227405.1">
    <property type="nucleotide sequence ID" value="NZ_JACBKA010000005.1"/>
</dbReference>
<protein>
    <submittedName>
        <fullName evidence="2">Uncharacterized protein</fullName>
    </submittedName>
</protein>
<keyword evidence="1" id="KW-0732">Signal</keyword>
<evidence type="ECO:0000256" key="1">
    <source>
        <dbReference type="SAM" id="SignalP"/>
    </source>
</evidence>
<comment type="caution">
    <text evidence="2">The sequence shown here is derived from an EMBL/GenBank/DDBJ whole genome shotgun (WGS) entry which is preliminary data.</text>
</comment>
<gene>
    <name evidence="2" type="ORF">HZI69_03995</name>
</gene>
<evidence type="ECO:0000313" key="3">
    <source>
        <dbReference type="Proteomes" id="UP000590599"/>
    </source>
</evidence>
<sequence>MRRTTLFLAITTALPCLANTYTVPFHDGALGRYSKYPDGRITEVCIHQVGYLMTDKGHLIVAVDKNNRPLICEQKNEKTKPTAQNP</sequence>
<accession>A0A852PU49</accession>
<dbReference type="Proteomes" id="UP000590599">
    <property type="component" value="Unassembled WGS sequence"/>
</dbReference>
<dbReference type="AlphaFoldDB" id="A0A852PU49"/>
<name>A0A852PU49_HAEHA</name>
<reference evidence="2 3" key="1">
    <citation type="submission" date="2020-07" db="EMBL/GenBank/DDBJ databases">
        <title>Genus Haemophilus, Bergeys manual.</title>
        <authorList>
            <person name="Noerskov-Lauritsen N."/>
        </authorList>
    </citation>
    <scope>NUCLEOTIDE SEQUENCE [LARGE SCALE GENOMIC DNA]</scope>
    <source>
        <strain evidence="2 3">CCUG30047</strain>
    </source>
</reference>
<feature type="chain" id="PRO_5032397178" evidence="1">
    <location>
        <begin position="19"/>
        <end position="86"/>
    </location>
</feature>